<accession>A0A5M3MEV3</accession>
<dbReference type="OrthoDB" id="2682175at2759"/>
<dbReference type="AlphaFoldDB" id="A0A5M3MEV3"/>
<feature type="compositionally biased region" description="Polar residues" evidence="1">
    <location>
        <begin position="1"/>
        <end position="10"/>
    </location>
</feature>
<organism evidence="2 3">
    <name type="scientific">Coniophora puteana (strain RWD-64-598)</name>
    <name type="common">Brown rot fungus</name>
    <dbReference type="NCBI Taxonomy" id="741705"/>
    <lineage>
        <taxon>Eukaryota</taxon>
        <taxon>Fungi</taxon>
        <taxon>Dikarya</taxon>
        <taxon>Basidiomycota</taxon>
        <taxon>Agaricomycotina</taxon>
        <taxon>Agaricomycetes</taxon>
        <taxon>Agaricomycetidae</taxon>
        <taxon>Boletales</taxon>
        <taxon>Coniophorineae</taxon>
        <taxon>Coniophoraceae</taxon>
        <taxon>Coniophora</taxon>
    </lineage>
</organism>
<protein>
    <submittedName>
        <fullName evidence="2">Uncharacterized protein</fullName>
    </submittedName>
</protein>
<comment type="caution">
    <text evidence="2">The sequence shown here is derived from an EMBL/GenBank/DDBJ whole genome shotgun (WGS) entry which is preliminary data.</text>
</comment>
<sequence length="400" mass="45457">MAPSAASQSIELWGDNDAPDQPLDAPSNDAQDILFEMETARSRSGSNFSMQSINFTATVPPLTASALTKDFKTEYQLRGRQKDKLETWDQFQHLSHVPPPVLGENEEPWKPFKSHKNAEFTLIAVEAKISQAHIDRLLALLKKTAVGNANVTFRNDAELRSTCDSAAEELTPVEKHDIKFEYKKEEIPAKNVFWKLTHGSDPHDTLSFDQLHFNHGGIFGRHILPELQKILKHVSKQRKSPGILSQFNNQFAQMPRWRDLNHFSGAVNTSFSDGNKFQDMLKQILFAAQNILMPDESPVGYALLQLTASYLKLDSWISLDVHTDAAIKAGEIELVKFNLLLDHYINIAEQSDVPDIKTDWDFPKAHYFKHTFEDIRNKGTSRNYSTQPNKGIHSYLKHHI</sequence>
<gene>
    <name evidence="2" type="ORF">CONPUDRAFT_157403</name>
</gene>
<feature type="region of interest" description="Disordered" evidence="1">
    <location>
        <begin position="1"/>
        <end position="29"/>
    </location>
</feature>
<keyword evidence="3" id="KW-1185">Reference proteome</keyword>
<evidence type="ECO:0000256" key="1">
    <source>
        <dbReference type="SAM" id="MobiDB-lite"/>
    </source>
</evidence>
<dbReference type="Proteomes" id="UP000053558">
    <property type="component" value="Unassembled WGS sequence"/>
</dbReference>
<evidence type="ECO:0000313" key="3">
    <source>
        <dbReference type="Proteomes" id="UP000053558"/>
    </source>
</evidence>
<reference evidence="3" key="1">
    <citation type="journal article" date="2012" name="Science">
        <title>The Paleozoic origin of enzymatic lignin decomposition reconstructed from 31 fungal genomes.</title>
        <authorList>
            <person name="Floudas D."/>
            <person name="Binder M."/>
            <person name="Riley R."/>
            <person name="Barry K."/>
            <person name="Blanchette R.A."/>
            <person name="Henrissat B."/>
            <person name="Martinez A.T."/>
            <person name="Otillar R."/>
            <person name="Spatafora J.W."/>
            <person name="Yadav J.S."/>
            <person name="Aerts A."/>
            <person name="Benoit I."/>
            <person name="Boyd A."/>
            <person name="Carlson A."/>
            <person name="Copeland A."/>
            <person name="Coutinho P.M."/>
            <person name="de Vries R.P."/>
            <person name="Ferreira P."/>
            <person name="Findley K."/>
            <person name="Foster B."/>
            <person name="Gaskell J."/>
            <person name="Glotzer D."/>
            <person name="Gorecki P."/>
            <person name="Heitman J."/>
            <person name="Hesse C."/>
            <person name="Hori C."/>
            <person name="Igarashi K."/>
            <person name="Jurgens J.A."/>
            <person name="Kallen N."/>
            <person name="Kersten P."/>
            <person name="Kohler A."/>
            <person name="Kuees U."/>
            <person name="Kumar T.K.A."/>
            <person name="Kuo A."/>
            <person name="LaButti K."/>
            <person name="Larrondo L.F."/>
            <person name="Lindquist E."/>
            <person name="Ling A."/>
            <person name="Lombard V."/>
            <person name="Lucas S."/>
            <person name="Lundell T."/>
            <person name="Martin R."/>
            <person name="McLaughlin D.J."/>
            <person name="Morgenstern I."/>
            <person name="Morin E."/>
            <person name="Murat C."/>
            <person name="Nagy L.G."/>
            <person name="Nolan M."/>
            <person name="Ohm R.A."/>
            <person name="Patyshakuliyeva A."/>
            <person name="Rokas A."/>
            <person name="Ruiz-Duenas F.J."/>
            <person name="Sabat G."/>
            <person name="Salamov A."/>
            <person name="Samejima M."/>
            <person name="Schmutz J."/>
            <person name="Slot J.C."/>
            <person name="St John F."/>
            <person name="Stenlid J."/>
            <person name="Sun H."/>
            <person name="Sun S."/>
            <person name="Syed K."/>
            <person name="Tsang A."/>
            <person name="Wiebenga A."/>
            <person name="Young D."/>
            <person name="Pisabarro A."/>
            <person name="Eastwood D.C."/>
            <person name="Martin F."/>
            <person name="Cullen D."/>
            <person name="Grigoriev I.V."/>
            <person name="Hibbett D.S."/>
        </authorList>
    </citation>
    <scope>NUCLEOTIDE SEQUENCE [LARGE SCALE GENOMIC DNA]</scope>
    <source>
        <strain evidence="3">RWD-64-598 SS2</strain>
    </source>
</reference>
<evidence type="ECO:0000313" key="2">
    <source>
        <dbReference type="EMBL" id="EIW77135.1"/>
    </source>
</evidence>
<name>A0A5M3MEV3_CONPW</name>
<dbReference type="GeneID" id="19203755"/>
<dbReference type="RefSeq" id="XP_007772575.1">
    <property type="nucleotide sequence ID" value="XM_007774385.1"/>
</dbReference>
<dbReference type="KEGG" id="cput:CONPUDRAFT_157403"/>
<dbReference type="EMBL" id="JH711584">
    <property type="protein sequence ID" value="EIW77135.1"/>
    <property type="molecule type" value="Genomic_DNA"/>
</dbReference>
<proteinExistence type="predicted"/>